<dbReference type="InterPro" id="IPR037523">
    <property type="entry name" value="VOC_core"/>
</dbReference>
<organism evidence="2 3">
    <name type="scientific">Luedemannella flava</name>
    <dbReference type="NCBI Taxonomy" id="349316"/>
    <lineage>
        <taxon>Bacteria</taxon>
        <taxon>Bacillati</taxon>
        <taxon>Actinomycetota</taxon>
        <taxon>Actinomycetes</taxon>
        <taxon>Micromonosporales</taxon>
        <taxon>Micromonosporaceae</taxon>
        <taxon>Luedemannella</taxon>
    </lineage>
</organism>
<dbReference type="InterPro" id="IPR029068">
    <property type="entry name" value="Glyas_Bleomycin-R_OHBP_Dase"/>
</dbReference>
<dbReference type="PANTHER" id="PTHR33993">
    <property type="entry name" value="GLYOXALASE-RELATED"/>
    <property type="match status" value="1"/>
</dbReference>
<dbReference type="Pfam" id="PF00903">
    <property type="entry name" value="Glyoxalase"/>
    <property type="match status" value="1"/>
</dbReference>
<proteinExistence type="predicted"/>
<evidence type="ECO:0000313" key="2">
    <source>
        <dbReference type="EMBL" id="GAA1798500.1"/>
    </source>
</evidence>
<evidence type="ECO:0000259" key="1">
    <source>
        <dbReference type="PROSITE" id="PS51819"/>
    </source>
</evidence>
<protein>
    <submittedName>
        <fullName evidence="2">VOC family protein</fullName>
    </submittedName>
</protein>
<evidence type="ECO:0000313" key="3">
    <source>
        <dbReference type="Proteomes" id="UP001500218"/>
    </source>
</evidence>
<dbReference type="RefSeq" id="WP_344128697.1">
    <property type="nucleotide sequence ID" value="NZ_BAAALT010000053.1"/>
</dbReference>
<accession>A0ABP4XYI6</accession>
<sequence>MATLAVITVNVHDMDQAVVFYTEHLGFGVRDATAAPAYVELESEGPLLLLQQCERPAKADYPDGACVLLNLAIDDVEAELGRLRAIGADVLHDKPQLCPVGRYIAVADPSGNVVELIEFTR</sequence>
<dbReference type="Proteomes" id="UP001500218">
    <property type="component" value="Unassembled WGS sequence"/>
</dbReference>
<dbReference type="InterPro" id="IPR052164">
    <property type="entry name" value="Anthracycline_SecMetBiosynth"/>
</dbReference>
<keyword evidence="3" id="KW-1185">Reference proteome</keyword>
<name>A0ABP4XYI6_9ACTN</name>
<dbReference type="Gene3D" id="3.10.180.10">
    <property type="entry name" value="2,3-Dihydroxybiphenyl 1,2-Dioxygenase, domain 1"/>
    <property type="match status" value="1"/>
</dbReference>
<dbReference type="InterPro" id="IPR004360">
    <property type="entry name" value="Glyas_Fos-R_dOase_dom"/>
</dbReference>
<feature type="domain" description="VOC" evidence="1">
    <location>
        <begin position="3"/>
        <end position="119"/>
    </location>
</feature>
<gene>
    <name evidence="2" type="ORF">GCM10009682_20080</name>
</gene>
<comment type="caution">
    <text evidence="2">The sequence shown here is derived from an EMBL/GenBank/DDBJ whole genome shotgun (WGS) entry which is preliminary data.</text>
</comment>
<dbReference type="SUPFAM" id="SSF54593">
    <property type="entry name" value="Glyoxalase/Bleomycin resistance protein/Dihydroxybiphenyl dioxygenase"/>
    <property type="match status" value="1"/>
</dbReference>
<reference evidence="3" key="1">
    <citation type="journal article" date="2019" name="Int. J. Syst. Evol. Microbiol.">
        <title>The Global Catalogue of Microorganisms (GCM) 10K type strain sequencing project: providing services to taxonomists for standard genome sequencing and annotation.</title>
        <authorList>
            <consortium name="The Broad Institute Genomics Platform"/>
            <consortium name="The Broad Institute Genome Sequencing Center for Infectious Disease"/>
            <person name="Wu L."/>
            <person name="Ma J."/>
        </authorList>
    </citation>
    <scope>NUCLEOTIDE SEQUENCE [LARGE SCALE GENOMIC DNA]</scope>
    <source>
        <strain evidence="3">JCM 13250</strain>
    </source>
</reference>
<dbReference type="EMBL" id="BAAALT010000053">
    <property type="protein sequence ID" value="GAA1798500.1"/>
    <property type="molecule type" value="Genomic_DNA"/>
</dbReference>
<dbReference type="PANTHER" id="PTHR33993:SF14">
    <property type="entry name" value="GB|AAF24581.1"/>
    <property type="match status" value="1"/>
</dbReference>
<dbReference type="PROSITE" id="PS51819">
    <property type="entry name" value="VOC"/>
    <property type="match status" value="1"/>
</dbReference>